<accession>A0A6L2NAA7</accession>
<feature type="region of interest" description="Disordered" evidence="1">
    <location>
        <begin position="531"/>
        <end position="558"/>
    </location>
</feature>
<dbReference type="PANTHER" id="PTHR31099">
    <property type="entry name" value="OS06G0165300 PROTEIN"/>
    <property type="match status" value="1"/>
</dbReference>
<comment type="caution">
    <text evidence="3">The sequence shown here is derived from an EMBL/GenBank/DDBJ whole genome shotgun (WGS) entry which is preliminary data.</text>
</comment>
<gene>
    <name evidence="3" type="ORF">Tci_055089</name>
</gene>
<organism evidence="3">
    <name type="scientific">Tanacetum cinerariifolium</name>
    <name type="common">Dalmatian daisy</name>
    <name type="synonym">Chrysanthemum cinerariifolium</name>
    <dbReference type="NCBI Taxonomy" id="118510"/>
    <lineage>
        <taxon>Eukaryota</taxon>
        <taxon>Viridiplantae</taxon>
        <taxon>Streptophyta</taxon>
        <taxon>Embryophyta</taxon>
        <taxon>Tracheophyta</taxon>
        <taxon>Spermatophyta</taxon>
        <taxon>Magnoliopsida</taxon>
        <taxon>eudicotyledons</taxon>
        <taxon>Gunneridae</taxon>
        <taxon>Pentapetalae</taxon>
        <taxon>asterids</taxon>
        <taxon>campanulids</taxon>
        <taxon>Asterales</taxon>
        <taxon>Asteraceae</taxon>
        <taxon>Asteroideae</taxon>
        <taxon>Anthemideae</taxon>
        <taxon>Anthemidinae</taxon>
        <taxon>Tanacetum</taxon>
    </lineage>
</organism>
<name>A0A6L2NAA7_TANCI</name>
<dbReference type="AlphaFoldDB" id="A0A6L2NAA7"/>
<dbReference type="Pfam" id="PF04195">
    <property type="entry name" value="Transposase_28"/>
    <property type="match status" value="1"/>
</dbReference>
<evidence type="ECO:0000256" key="1">
    <source>
        <dbReference type="SAM" id="MobiDB-lite"/>
    </source>
</evidence>
<reference evidence="3" key="1">
    <citation type="journal article" date="2019" name="Sci. Rep.">
        <title>Draft genome of Tanacetum cinerariifolium, the natural source of mosquito coil.</title>
        <authorList>
            <person name="Yamashiro T."/>
            <person name="Shiraishi A."/>
            <person name="Satake H."/>
            <person name="Nakayama K."/>
        </authorList>
    </citation>
    <scope>NUCLEOTIDE SEQUENCE</scope>
</reference>
<dbReference type="InterPro" id="IPR007321">
    <property type="entry name" value="Transposase_28"/>
</dbReference>
<dbReference type="PANTHER" id="PTHR31099:SF41">
    <property type="entry name" value="TRANSPOSASE (PUTATIVE), GYPSY TYPE-RELATED"/>
    <property type="match status" value="1"/>
</dbReference>
<feature type="domain" description="Transposase (putative) gypsy type" evidence="2">
    <location>
        <begin position="72"/>
        <end position="130"/>
    </location>
</feature>
<evidence type="ECO:0000313" key="3">
    <source>
        <dbReference type="EMBL" id="GEU83111.1"/>
    </source>
</evidence>
<dbReference type="EMBL" id="BKCJ010008618">
    <property type="protein sequence ID" value="GEU83111.1"/>
    <property type="molecule type" value="Genomic_DNA"/>
</dbReference>
<evidence type="ECO:0000259" key="2">
    <source>
        <dbReference type="Pfam" id="PF04195"/>
    </source>
</evidence>
<proteinExistence type="predicted"/>
<sequence length="558" mass="64091">MSEEDQSVDVAALPKFDMPSHESTMTAKDVKSLAIRHDIPLDLHHVALTEGWTMDKLPDDMIGLYEQYFEFSGIRVPFSAFLLVVIKHFRVHISQLVPLGLNRLTMFELYCRRLDIVPSVNLFRVFYKVSNQGHWFSFEKRVGKDAIAWRHHDSDVNDPAPEEGFSALDVQALTERVIDLRPVPFGLLFQGGLATAWDFPGFRPVFKDTEVNVITMSDYLRFPFLSGATIGKGNALTSRDQRVQHTVSPFPVGAHIDERESSKNQAYYAPEWSTRQRCRVDTLMWCRELMVHLAPPAAQEELSALTNATTLERAWFNLGRGAFAQIDVLERFENLQADYDQLAETHSKCGYKVKKHVHARSDLEHNANLYINMADRYKMVIKDQALRIKELEDELARNNFALVYAERINAERAQEKEKLVAQLIKTKMEKFNCICKLLPTVVSRLFQSHEYKQSLSKPFNLAIQAGWAKGLTEERSEEYRSELMSRMEGFDAYADKKMYVEYDKLFEKRYPFVEKISHGFRHTVSDLLKVYPDSPPSRQAPSKPSSRKAHSSSAPKGP</sequence>
<protein>
    <recommendedName>
        <fullName evidence="2">Transposase (putative) gypsy type domain-containing protein</fullName>
    </recommendedName>
</protein>